<feature type="chain" id="PRO_5003122092" description="Arabinogalactan peptide 16" evidence="2">
    <location>
        <begin position="17"/>
        <end position="63"/>
    </location>
</feature>
<dbReference type="AlphaFoldDB" id="D8RT91"/>
<dbReference type="Proteomes" id="UP000001514">
    <property type="component" value="Unassembled WGS sequence"/>
</dbReference>
<feature type="transmembrane region" description="Helical" evidence="1">
    <location>
        <begin position="32"/>
        <end position="52"/>
    </location>
</feature>
<organism evidence="4">
    <name type="scientific">Selaginella moellendorffii</name>
    <name type="common">Spikemoss</name>
    <dbReference type="NCBI Taxonomy" id="88036"/>
    <lineage>
        <taxon>Eukaryota</taxon>
        <taxon>Viridiplantae</taxon>
        <taxon>Streptophyta</taxon>
        <taxon>Embryophyta</taxon>
        <taxon>Tracheophyta</taxon>
        <taxon>Lycopodiopsida</taxon>
        <taxon>Selaginellales</taxon>
        <taxon>Selaginellaceae</taxon>
        <taxon>Selaginella</taxon>
    </lineage>
</organism>
<feature type="non-terminal residue" evidence="3">
    <location>
        <position position="1"/>
    </location>
</feature>
<dbReference type="Pfam" id="PF06376">
    <property type="entry name" value="AGP"/>
    <property type="match status" value="1"/>
</dbReference>
<evidence type="ECO:0008006" key="5">
    <source>
        <dbReference type="Google" id="ProtNLM"/>
    </source>
</evidence>
<evidence type="ECO:0000256" key="1">
    <source>
        <dbReference type="SAM" id="Phobius"/>
    </source>
</evidence>
<keyword evidence="1" id="KW-0812">Transmembrane</keyword>
<gene>
    <name evidence="3" type="ORF">SELMODRAFT_29789</name>
</gene>
<evidence type="ECO:0000313" key="4">
    <source>
        <dbReference type="Proteomes" id="UP000001514"/>
    </source>
</evidence>
<keyword evidence="1" id="KW-0472">Membrane</keyword>
<keyword evidence="2" id="KW-0732">Signal</keyword>
<sequence>ALATAMVLLLGSVAIAQESPAPAPAPQSDGVSIDQGIAYVLMFAALVLTYLIHPLDAFPYNLF</sequence>
<accession>D8RT91</accession>
<proteinExistence type="predicted"/>
<dbReference type="KEGG" id="smo:SELMODRAFT_29789"/>
<dbReference type="FunCoup" id="D8RT91">
    <property type="interactions" value="167"/>
</dbReference>
<keyword evidence="1" id="KW-1133">Transmembrane helix</keyword>
<dbReference type="eggNOG" id="ENOG502S708">
    <property type="taxonomic scope" value="Eukaryota"/>
</dbReference>
<reference evidence="3 4" key="1">
    <citation type="journal article" date="2011" name="Science">
        <title>The Selaginella genome identifies genetic changes associated with the evolution of vascular plants.</title>
        <authorList>
            <person name="Banks J.A."/>
            <person name="Nishiyama T."/>
            <person name="Hasebe M."/>
            <person name="Bowman J.L."/>
            <person name="Gribskov M."/>
            <person name="dePamphilis C."/>
            <person name="Albert V.A."/>
            <person name="Aono N."/>
            <person name="Aoyama T."/>
            <person name="Ambrose B.A."/>
            <person name="Ashton N.W."/>
            <person name="Axtell M.J."/>
            <person name="Barker E."/>
            <person name="Barker M.S."/>
            <person name="Bennetzen J.L."/>
            <person name="Bonawitz N.D."/>
            <person name="Chapple C."/>
            <person name="Cheng C."/>
            <person name="Correa L.G."/>
            <person name="Dacre M."/>
            <person name="DeBarry J."/>
            <person name="Dreyer I."/>
            <person name="Elias M."/>
            <person name="Engstrom E.M."/>
            <person name="Estelle M."/>
            <person name="Feng L."/>
            <person name="Finet C."/>
            <person name="Floyd S.K."/>
            <person name="Frommer W.B."/>
            <person name="Fujita T."/>
            <person name="Gramzow L."/>
            <person name="Gutensohn M."/>
            <person name="Harholt J."/>
            <person name="Hattori M."/>
            <person name="Heyl A."/>
            <person name="Hirai T."/>
            <person name="Hiwatashi Y."/>
            <person name="Ishikawa M."/>
            <person name="Iwata M."/>
            <person name="Karol K.G."/>
            <person name="Koehler B."/>
            <person name="Kolukisaoglu U."/>
            <person name="Kubo M."/>
            <person name="Kurata T."/>
            <person name="Lalonde S."/>
            <person name="Li K."/>
            <person name="Li Y."/>
            <person name="Litt A."/>
            <person name="Lyons E."/>
            <person name="Manning G."/>
            <person name="Maruyama T."/>
            <person name="Michael T.P."/>
            <person name="Mikami K."/>
            <person name="Miyazaki S."/>
            <person name="Morinaga S."/>
            <person name="Murata T."/>
            <person name="Mueller-Roeber B."/>
            <person name="Nelson D.R."/>
            <person name="Obara M."/>
            <person name="Oguri Y."/>
            <person name="Olmstead R.G."/>
            <person name="Onodera N."/>
            <person name="Petersen B.L."/>
            <person name="Pils B."/>
            <person name="Prigge M."/>
            <person name="Rensing S.A."/>
            <person name="Riano-Pachon D.M."/>
            <person name="Roberts A.W."/>
            <person name="Sato Y."/>
            <person name="Scheller H.V."/>
            <person name="Schulz B."/>
            <person name="Schulz C."/>
            <person name="Shakirov E.V."/>
            <person name="Shibagaki N."/>
            <person name="Shinohara N."/>
            <person name="Shippen D.E."/>
            <person name="Soerensen I."/>
            <person name="Sotooka R."/>
            <person name="Sugimoto N."/>
            <person name="Sugita M."/>
            <person name="Sumikawa N."/>
            <person name="Tanurdzic M."/>
            <person name="Theissen G."/>
            <person name="Ulvskov P."/>
            <person name="Wakazuki S."/>
            <person name="Weng J.K."/>
            <person name="Willats W.W."/>
            <person name="Wipf D."/>
            <person name="Wolf P.G."/>
            <person name="Yang L."/>
            <person name="Zimmer A.D."/>
            <person name="Zhu Q."/>
            <person name="Mitros T."/>
            <person name="Hellsten U."/>
            <person name="Loque D."/>
            <person name="Otillar R."/>
            <person name="Salamov A."/>
            <person name="Schmutz J."/>
            <person name="Shapiro H."/>
            <person name="Lindquist E."/>
            <person name="Lucas S."/>
            <person name="Rokhsar D."/>
            <person name="Grigoriev I.V."/>
        </authorList>
    </citation>
    <scope>NUCLEOTIDE SEQUENCE [LARGE SCALE GENOMIC DNA]</scope>
</reference>
<dbReference type="EMBL" id="GL377589">
    <property type="protein sequence ID" value="EFJ24640.1"/>
    <property type="molecule type" value="Genomic_DNA"/>
</dbReference>
<protein>
    <recommendedName>
        <fullName evidence="5">Arabinogalactan peptide 16</fullName>
    </recommendedName>
</protein>
<dbReference type="Gramene" id="EFJ24640">
    <property type="protein sequence ID" value="EFJ24640"/>
    <property type="gene ID" value="SELMODRAFT_29789"/>
</dbReference>
<name>D8RT91_SELML</name>
<keyword evidence="4" id="KW-1185">Reference proteome</keyword>
<dbReference type="OMA" id="TYIIHAA"/>
<dbReference type="InterPro" id="IPR009424">
    <property type="entry name" value="AGP16/20/22/41"/>
</dbReference>
<evidence type="ECO:0000256" key="2">
    <source>
        <dbReference type="SAM" id="SignalP"/>
    </source>
</evidence>
<feature type="non-terminal residue" evidence="3">
    <location>
        <position position="63"/>
    </location>
</feature>
<feature type="signal peptide" evidence="2">
    <location>
        <begin position="1"/>
        <end position="16"/>
    </location>
</feature>
<evidence type="ECO:0000313" key="3">
    <source>
        <dbReference type="EMBL" id="EFJ24640.1"/>
    </source>
</evidence>
<dbReference type="InParanoid" id="D8RT91"/>
<dbReference type="PANTHER" id="PTHR33374">
    <property type="entry name" value="ARABINOGALACTAN PROTEIN 20"/>
    <property type="match status" value="1"/>
</dbReference>
<dbReference type="HOGENOM" id="CLU_187330_1_1_1"/>